<reference evidence="11 12" key="1">
    <citation type="submission" date="2020-08" db="EMBL/GenBank/DDBJ databases">
        <title>Sequencing the genomes of 1000 actinobacteria strains.</title>
        <authorList>
            <person name="Klenk H.-P."/>
        </authorList>
    </citation>
    <scope>NUCLEOTIDE SEQUENCE [LARGE SCALE GENOMIC DNA]</scope>
    <source>
        <strain evidence="11 12">DSM 19079</strain>
    </source>
</reference>
<dbReference type="InterPro" id="IPR003439">
    <property type="entry name" value="ABC_transporter-like_ATP-bd"/>
</dbReference>
<dbReference type="Gene3D" id="3.30.70.260">
    <property type="match status" value="1"/>
</dbReference>
<evidence type="ECO:0000256" key="3">
    <source>
        <dbReference type="ARBA" id="ARBA00022475"/>
    </source>
</evidence>
<evidence type="ECO:0000256" key="6">
    <source>
        <dbReference type="ARBA" id="ARBA00022967"/>
    </source>
</evidence>
<proteinExistence type="inferred from homology"/>
<dbReference type="SMART" id="SM00930">
    <property type="entry name" value="NIL"/>
    <property type="match status" value="1"/>
</dbReference>
<keyword evidence="12" id="KW-1185">Reference proteome</keyword>
<dbReference type="PANTHER" id="PTHR43166">
    <property type="entry name" value="AMINO ACID IMPORT ATP-BINDING PROTEIN"/>
    <property type="match status" value="1"/>
</dbReference>
<keyword evidence="5 11" id="KW-0067">ATP-binding</keyword>
<dbReference type="SUPFAM" id="SSF52540">
    <property type="entry name" value="P-loop containing nucleoside triphosphate hydrolases"/>
    <property type="match status" value="1"/>
</dbReference>
<evidence type="ECO:0000256" key="1">
    <source>
        <dbReference type="ARBA" id="ARBA00005417"/>
    </source>
</evidence>
<comment type="caution">
    <text evidence="11">The sequence shown here is derived from an EMBL/GenBank/DDBJ whole genome shotgun (WGS) entry which is preliminary data.</text>
</comment>
<dbReference type="InterPro" id="IPR045865">
    <property type="entry name" value="ACT-like_dom_sf"/>
</dbReference>
<evidence type="ECO:0000256" key="7">
    <source>
        <dbReference type="ARBA" id="ARBA00022970"/>
    </source>
</evidence>
<evidence type="ECO:0000256" key="4">
    <source>
        <dbReference type="ARBA" id="ARBA00022741"/>
    </source>
</evidence>
<dbReference type="EMBL" id="JACHMC010000001">
    <property type="protein sequence ID" value="MBB4882802.1"/>
    <property type="molecule type" value="Genomic_DNA"/>
</dbReference>
<dbReference type="Proteomes" id="UP000560081">
    <property type="component" value="Unassembled WGS sequence"/>
</dbReference>
<comment type="function">
    <text evidence="9">Part of the ABC transporter FtsEX involved in cellular division. Has ATPase activity.</text>
</comment>
<gene>
    <name evidence="11" type="ORF">BJ976_001153</name>
</gene>
<comment type="subunit">
    <text evidence="10">Homodimer. Forms a membrane-associated complex with FtsX.</text>
</comment>
<dbReference type="PANTHER" id="PTHR43166:SF30">
    <property type="entry name" value="METHIONINE IMPORT ATP-BINDING PROTEIN METN"/>
    <property type="match status" value="1"/>
</dbReference>
<dbReference type="InterPro" id="IPR018449">
    <property type="entry name" value="NIL_domain"/>
</dbReference>
<dbReference type="Pfam" id="PF09383">
    <property type="entry name" value="NIL"/>
    <property type="match status" value="1"/>
</dbReference>
<dbReference type="SUPFAM" id="SSF55021">
    <property type="entry name" value="ACT-like"/>
    <property type="match status" value="1"/>
</dbReference>
<keyword evidence="6" id="KW-1278">Translocase</keyword>
<evidence type="ECO:0000313" key="12">
    <source>
        <dbReference type="Proteomes" id="UP000560081"/>
    </source>
</evidence>
<keyword evidence="7" id="KW-0029">Amino-acid transport</keyword>
<dbReference type="SMART" id="SM00382">
    <property type="entry name" value="AAA"/>
    <property type="match status" value="1"/>
</dbReference>
<dbReference type="PROSITE" id="PS00211">
    <property type="entry name" value="ABC_TRANSPORTER_1"/>
    <property type="match status" value="1"/>
</dbReference>
<dbReference type="AlphaFoldDB" id="A0A4Y8X3K1"/>
<dbReference type="PROSITE" id="PS50893">
    <property type="entry name" value="ABC_TRANSPORTER_2"/>
    <property type="match status" value="1"/>
</dbReference>
<dbReference type="Pfam" id="PF00005">
    <property type="entry name" value="ABC_tran"/>
    <property type="match status" value="1"/>
</dbReference>
<keyword evidence="3" id="KW-1003">Cell membrane</keyword>
<evidence type="ECO:0000256" key="2">
    <source>
        <dbReference type="ARBA" id="ARBA00022448"/>
    </source>
</evidence>
<evidence type="ECO:0000256" key="10">
    <source>
        <dbReference type="ARBA" id="ARBA00063837"/>
    </source>
</evidence>
<dbReference type="OrthoDB" id="3190580at2"/>
<dbReference type="FunFam" id="3.40.50.300:FF:000056">
    <property type="entry name" value="Cell division ATP-binding protein FtsE"/>
    <property type="match status" value="1"/>
</dbReference>
<name>A0A4Y8X3K1_9MICC</name>
<dbReference type="RefSeq" id="WP_135027800.1">
    <property type="nucleotide sequence ID" value="NZ_BMLA01000001.1"/>
</dbReference>
<evidence type="ECO:0000256" key="9">
    <source>
        <dbReference type="ARBA" id="ARBA00054718"/>
    </source>
</evidence>
<dbReference type="GO" id="GO:0005886">
    <property type="term" value="C:plasma membrane"/>
    <property type="evidence" value="ECO:0007669"/>
    <property type="project" value="UniProtKB-ARBA"/>
</dbReference>
<protein>
    <submittedName>
        <fullName evidence="11">D-methionine transport system ATP-binding protein</fullName>
    </submittedName>
</protein>
<dbReference type="Gene3D" id="3.40.50.300">
    <property type="entry name" value="P-loop containing nucleotide triphosphate hydrolases"/>
    <property type="match status" value="1"/>
</dbReference>
<dbReference type="InterPro" id="IPR027417">
    <property type="entry name" value="P-loop_NTPase"/>
</dbReference>
<dbReference type="GO" id="GO:0005524">
    <property type="term" value="F:ATP binding"/>
    <property type="evidence" value="ECO:0007669"/>
    <property type="project" value="UniProtKB-KW"/>
</dbReference>
<keyword evidence="4" id="KW-0547">Nucleotide-binding</keyword>
<accession>A0A4Y8X3K1</accession>
<dbReference type="InterPro" id="IPR041701">
    <property type="entry name" value="MetN_ABC"/>
</dbReference>
<evidence type="ECO:0000313" key="11">
    <source>
        <dbReference type="EMBL" id="MBB4882802.1"/>
    </source>
</evidence>
<dbReference type="InterPro" id="IPR017871">
    <property type="entry name" value="ABC_transporter-like_CS"/>
</dbReference>
<evidence type="ECO:0000256" key="8">
    <source>
        <dbReference type="ARBA" id="ARBA00023136"/>
    </source>
</evidence>
<keyword evidence="8" id="KW-0472">Membrane</keyword>
<comment type="similarity">
    <text evidence="1">Belongs to the ABC transporter superfamily.</text>
</comment>
<dbReference type="GO" id="GO:0006865">
    <property type="term" value="P:amino acid transport"/>
    <property type="evidence" value="ECO:0007669"/>
    <property type="project" value="UniProtKB-KW"/>
</dbReference>
<dbReference type="GO" id="GO:0016887">
    <property type="term" value="F:ATP hydrolysis activity"/>
    <property type="evidence" value="ECO:0007669"/>
    <property type="project" value="InterPro"/>
</dbReference>
<keyword evidence="2" id="KW-0813">Transport</keyword>
<organism evidence="11 12">
    <name type="scientific">Micrococcus flavus</name>
    <dbReference type="NCBI Taxonomy" id="384602"/>
    <lineage>
        <taxon>Bacteria</taxon>
        <taxon>Bacillati</taxon>
        <taxon>Actinomycetota</taxon>
        <taxon>Actinomycetes</taxon>
        <taxon>Micrococcales</taxon>
        <taxon>Micrococcaceae</taxon>
        <taxon>Micrococcus</taxon>
    </lineage>
</organism>
<dbReference type="CDD" id="cd03258">
    <property type="entry name" value="ABC_MetN_methionine_transporter"/>
    <property type="match status" value="1"/>
</dbReference>
<dbReference type="InterPro" id="IPR050086">
    <property type="entry name" value="MetN_ABC_transporter-like"/>
</dbReference>
<sequence>MAGSHTPEQGQARPGRPVEGAPGEPVIVFDHVSRVFDGRDGAVKAVDDVSLTVNRGEVFGVIGFSGAGKSTLIRMINGLEKPTSGTVTVLGEQVSHLSEAKLRPLRTRIGMVFQQFNLMHSRTVAGNVNYALATAGWPSGQRKARVAELLDFVGLSAKAKQYPEQLSGGQKQRVGIARALAAEPEILLADEATSALDPSTTSEVLSVLRRVNEELGVTIVAITHEMEVIRSIADRVAVMDTGRVVESGRVYDLFSNPKHSDEAASFVTTALKDRPNAEEIARIRERTDGRLVMVSLKDAAAVSAVLGSAGAHGVSFEIVHGGMSATKDSSYGVLTVSLTGEPTAVEGFVRELAAAGAVQEVGNR</sequence>
<dbReference type="InterPro" id="IPR003593">
    <property type="entry name" value="AAA+_ATPase"/>
</dbReference>
<evidence type="ECO:0000256" key="5">
    <source>
        <dbReference type="ARBA" id="ARBA00022840"/>
    </source>
</evidence>